<keyword evidence="3" id="KW-1185">Reference proteome</keyword>
<dbReference type="RefSeq" id="XP_022718965.1">
    <property type="nucleotide sequence ID" value="XM_022863230.1"/>
</dbReference>
<proteinExistence type="predicted"/>
<feature type="compositionally biased region" description="Gly residues" evidence="2">
    <location>
        <begin position="124"/>
        <end position="140"/>
    </location>
</feature>
<sequence>MKAKDALEALKAELARMREEEISMKSLLRAAESALEDMKRVLSEFKAMEKLTNDMLDVFFIELAGGDNIQDLDDETMKGLIEEAMRNFTDVLNDAQSHGSRPADGGNCGGHDGSTGDDRSKEAGGTGGGNKGGNSSGHPE</sequence>
<feature type="region of interest" description="Disordered" evidence="2">
    <location>
        <begin position="91"/>
        <end position="140"/>
    </location>
</feature>
<protein>
    <submittedName>
        <fullName evidence="4">Glycine-rich RNA-binding protein 8-like</fullName>
    </submittedName>
</protein>
<dbReference type="AlphaFoldDB" id="A0A6P5WS76"/>
<organism evidence="3 4">
    <name type="scientific">Durio zibethinus</name>
    <name type="common">Durian</name>
    <dbReference type="NCBI Taxonomy" id="66656"/>
    <lineage>
        <taxon>Eukaryota</taxon>
        <taxon>Viridiplantae</taxon>
        <taxon>Streptophyta</taxon>
        <taxon>Embryophyta</taxon>
        <taxon>Tracheophyta</taxon>
        <taxon>Spermatophyta</taxon>
        <taxon>Magnoliopsida</taxon>
        <taxon>eudicotyledons</taxon>
        <taxon>Gunneridae</taxon>
        <taxon>Pentapetalae</taxon>
        <taxon>rosids</taxon>
        <taxon>malvids</taxon>
        <taxon>Malvales</taxon>
        <taxon>Malvaceae</taxon>
        <taxon>Helicteroideae</taxon>
        <taxon>Durio</taxon>
    </lineage>
</organism>
<dbReference type="GeneID" id="111277080"/>
<dbReference type="KEGG" id="dzi:111277080"/>
<reference evidence="4" key="1">
    <citation type="submission" date="2025-08" db="UniProtKB">
        <authorList>
            <consortium name="RefSeq"/>
        </authorList>
    </citation>
    <scope>IDENTIFICATION</scope>
    <source>
        <tissue evidence="4">Fruit stalk</tissue>
    </source>
</reference>
<gene>
    <name evidence="4" type="primary">LOC111277080</name>
</gene>
<evidence type="ECO:0000313" key="3">
    <source>
        <dbReference type="Proteomes" id="UP000515121"/>
    </source>
</evidence>
<accession>A0A6P5WS76</accession>
<evidence type="ECO:0000256" key="1">
    <source>
        <dbReference type="SAM" id="Coils"/>
    </source>
</evidence>
<name>A0A6P5WS76_DURZI</name>
<evidence type="ECO:0000256" key="2">
    <source>
        <dbReference type="SAM" id="MobiDB-lite"/>
    </source>
</evidence>
<keyword evidence="1" id="KW-0175">Coiled coil</keyword>
<dbReference type="Proteomes" id="UP000515121">
    <property type="component" value="Unplaced"/>
</dbReference>
<feature type="coiled-coil region" evidence="1">
    <location>
        <begin position="7"/>
        <end position="48"/>
    </location>
</feature>
<evidence type="ECO:0000313" key="4">
    <source>
        <dbReference type="RefSeq" id="XP_022718965.1"/>
    </source>
</evidence>